<evidence type="ECO:0000256" key="4">
    <source>
        <dbReference type="ARBA" id="ARBA00007037"/>
    </source>
</evidence>
<dbReference type="EC" id="2.9.1.2" evidence="5"/>
<evidence type="ECO:0000256" key="7">
    <source>
        <dbReference type="ARBA" id="ARBA00022555"/>
    </source>
</evidence>
<keyword evidence="19" id="KW-1185">Reference proteome</keyword>
<comment type="pathway">
    <text evidence="3">Aminoacyl-tRNA biosynthesis; selenocysteinyl-tRNA(Sec) biosynthesis; selenocysteinyl-tRNA(Sec) from L-seryl-tRNA(Sec) (archaeal/eukaryal route): step 2/2.</text>
</comment>
<organism evidence="18 19">
    <name type="scientific">Aphanomyces astaci</name>
    <name type="common">Crayfish plague agent</name>
    <dbReference type="NCBI Taxonomy" id="112090"/>
    <lineage>
        <taxon>Eukaryota</taxon>
        <taxon>Sar</taxon>
        <taxon>Stramenopiles</taxon>
        <taxon>Oomycota</taxon>
        <taxon>Saprolegniomycetes</taxon>
        <taxon>Saprolegniales</taxon>
        <taxon>Verrucalvaceae</taxon>
        <taxon>Aphanomyces</taxon>
    </lineage>
</organism>
<comment type="similarity">
    <text evidence="4">Belongs to the SepSecS family.</text>
</comment>
<dbReference type="SUPFAM" id="SSF53383">
    <property type="entry name" value="PLP-dependent transferases"/>
    <property type="match status" value="2"/>
</dbReference>
<evidence type="ECO:0000256" key="8">
    <source>
        <dbReference type="ARBA" id="ARBA00022679"/>
    </source>
</evidence>
<keyword evidence="11" id="KW-0648">Protein biosynthesis</keyword>
<feature type="region of interest" description="Disordered" evidence="17">
    <location>
        <begin position="1"/>
        <end position="33"/>
    </location>
</feature>
<name>A0A425DMR6_APHAT</name>
<comment type="caution">
    <text evidence="18">The sequence shown here is derived from an EMBL/GenBank/DDBJ whole genome shotgun (WGS) entry which is preliminary data.</text>
</comment>
<dbReference type="Proteomes" id="UP000284702">
    <property type="component" value="Unassembled WGS sequence"/>
</dbReference>
<dbReference type="PANTHER" id="PTHR12944:SF2">
    <property type="entry name" value="O-PHOSPHOSERYL-TRNA(SEC) SELENIUM TRANSFERASE"/>
    <property type="match status" value="1"/>
</dbReference>
<protein>
    <recommendedName>
        <fullName evidence="6">O-phosphoseryl-tRNA(Sec) selenium transferase</fullName>
        <ecNumber evidence="5">2.9.1.2</ecNumber>
    </recommendedName>
    <alternativeName>
        <fullName evidence="13">Selenocysteine synthase</fullName>
    </alternativeName>
    <alternativeName>
        <fullName evidence="14">Selenocysteinyl-tRNA(Sec) synthase</fullName>
    </alternativeName>
    <alternativeName>
        <fullName evidence="15">Sep-tRNA:Sec-tRNA synthase</fullName>
    </alternativeName>
</protein>
<gene>
    <name evidence="18" type="ORF">B5M09_001642</name>
</gene>
<sequence length="515" mass="56407">MQRHRQSPEQGRSGEGSSSDDDDDVCEPGAMHNPDVVSDLVNVMLKRMESFAGDVNMQRWGLRAVSCILLHEHGKSPDAAFQVRLQEAAKGEGLLHQCNSVLCAVSDESDNNPMVDILLCLRLVMENVGKIHATNSDLLVSRYDDGTVASIISTDIIPNSLGGKWRVRHTSKEEASTMHSAVNKKLAGDLVDMAYIRQGSESLRAREKQLTSLLSHRKLPEHGWDDLSIQGVLHEFAQMDSNNFAHNVGAGEREARVASSLVANRCFHLAHGVGRSGDICAIQPKAAGSSLMVQLTNLLVKDMLHIAGLKNAKCAIVLPVATGMAMLFALLTLQLQARSAGHAAKRYVLWPRIDQKSCFKAMVTAGRRRNVSLLQPDHSNVGLEPVVVENVLVGDELRTDLEVMSALEAKIVELGAENILCVLSTTSCFAPRGYDRVEEIAQMCRRHDIGMSPRRASNAPLLDLFITMLHLGSDGYKALLAERKALVPYFKAKLTEVADSCGERLLHTPHNDVRI</sequence>
<dbReference type="GO" id="GO:0001514">
    <property type="term" value="P:selenocysteine incorporation"/>
    <property type="evidence" value="ECO:0007669"/>
    <property type="project" value="TreeGrafter"/>
</dbReference>
<evidence type="ECO:0000256" key="12">
    <source>
        <dbReference type="ARBA" id="ARBA00023266"/>
    </source>
</evidence>
<evidence type="ECO:0000256" key="2">
    <source>
        <dbReference type="ARBA" id="ARBA00002552"/>
    </source>
</evidence>
<evidence type="ECO:0000256" key="15">
    <source>
        <dbReference type="ARBA" id="ARBA00032693"/>
    </source>
</evidence>
<evidence type="ECO:0000256" key="5">
    <source>
        <dbReference type="ARBA" id="ARBA00012464"/>
    </source>
</evidence>
<proteinExistence type="inferred from homology"/>
<evidence type="ECO:0000256" key="10">
    <source>
        <dbReference type="ARBA" id="ARBA00022898"/>
    </source>
</evidence>
<dbReference type="EMBL" id="MZMZ02000724">
    <property type="protein sequence ID" value="RQM30511.1"/>
    <property type="molecule type" value="Genomic_DNA"/>
</dbReference>
<dbReference type="PANTHER" id="PTHR12944">
    <property type="entry name" value="SOLUBLE LIVER ANTIGEN/LIVER PANCREAS ANTIGEN"/>
    <property type="match status" value="1"/>
</dbReference>
<evidence type="ECO:0000313" key="19">
    <source>
        <dbReference type="Proteomes" id="UP000284702"/>
    </source>
</evidence>
<reference evidence="18" key="1">
    <citation type="submission" date="2018-07" db="EMBL/GenBank/DDBJ databases">
        <title>Annotation of Aphanomyces astaci genome assembly.</title>
        <authorList>
            <person name="Studholme D.J."/>
        </authorList>
    </citation>
    <scope>NUCLEOTIDE SEQUENCE [LARGE SCALE GENOMIC DNA]</scope>
    <source>
        <strain evidence="18">Pc</strain>
    </source>
</reference>
<evidence type="ECO:0000256" key="14">
    <source>
        <dbReference type="ARBA" id="ARBA00032048"/>
    </source>
</evidence>
<evidence type="ECO:0000256" key="1">
    <source>
        <dbReference type="ARBA" id="ARBA00001933"/>
    </source>
</evidence>
<comment type="catalytic activity">
    <reaction evidence="16">
        <text>O-phospho-L-seryl-tRNA(Sec) + selenophosphate + H2O = L-selenocysteinyl-tRNA(Sec) + 2 phosphate</text>
        <dbReference type="Rhea" id="RHEA:25041"/>
        <dbReference type="Rhea" id="RHEA-COMP:9743"/>
        <dbReference type="Rhea" id="RHEA-COMP:9947"/>
        <dbReference type="ChEBI" id="CHEBI:15377"/>
        <dbReference type="ChEBI" id="CHEBI:16144"/>
        <dbReference type="ChEBI" id="CHEBI:43474"/>
        <dbReference type="ChEBI" id="CHEBI:78551"/>
        <dbReference type="ChEBI" id="CHEBI:78573"/>
        <dbReference type="EC" id="2.9.1.2"/>
    </reaction>
</comment>
<evidence type="ECO:0000256" key="17">
    <source>
        <dbReference type="SAM" id="MobiDB-lite"/>
    </source>
</evidence>
<evidence type="ECO:0000256" key="6">
    <source>
        <dbReference type="ARBA" id="ARBA00021963"/>
    </source>
</evidence>
<keyword evidence="10" id="KW-0663">Pyridoxal phosphate</keyword>
<dbReference type="InterPro" id="IPR015421">
    <property type="entry name" value="PyrdxlP-dep_Trfase_major"/>
</dbReference>
<evidence type="ECO:0000256" key="9">
    <source>
        <dbReference type="ARBA" id="ARBA00022884"/>
    </source>
</evidence>
<evidence type="ECO:0000313" key="18">
    <source>
        <dbReference type="EMBL" id="RQM30511.1"/>
    </source>
</evidence>
<evidence type="ECO:0000256" key="11">
    <source>
        <dbReference type="ARBA" id="ARBA00022917"/>
    </source>
</evidence>
<dbReference type="Pfam" id="PF05889">
    <property type="entry name" value="SepSecS"/>
    <property type="match status" value="2"/>
</dbReference>
<evidence type="ECO:0000256" key="3">
    <source>
        <dbReference type="ARBA" id="ARBA00004822"/>
    </source>
</evidence>
<dbReference type="UniPathway" id="UPA00906">
    <property type="reaction ID" value="UER00898"/>
</dbReference>
<dbReference type="InterPro" id="IPR008829">
    <property type="entry name" value="SepSecS/SepCysS"/>
</dbReference>
<keyword evidence="12" id="KW-0711">Selenium</keyword>
<comment type="cofactor">
    <cofactor evidence="1">
        <name>pyridoxal 5'-phosphate</name>
        <dbReference type="ChEBI" id="CHEBI:597326"/>
    </cofactor>
</comment>
<keyword evidence="8" id="KW-0808">Transferase</keyword>
<dbReference type="GO" id="GO:0001717">
    <property type="term" value="P:conversion of seryl-tRNAsec to selenocys-tRNAsec"/>
    <property type="evidence" value="ECO:0007669"/>
    <property type="project" value="InterPro"/>
</dbReference>
<dbReference type="NCBIfam" id="TIGR03531">
    <property type="entry name" value="selenium_SpcS"/>
    <property type="match status" value="1"/>
</dbReference>
<evidence type="ECO:0000256" key="13">
    <source>
        <dbReference type="ARBA" id="ARBA00030669"/>
    </source>
</evidence>
<comment type="function">
    <text evidence="2">Converts O-phosphoseryl-tRNA(Sec) to selenocysteinyl-tRNA(Sec) required for selenoprotein biosynthesis.</text>
</comment>
<dbReference type="GO" id="GO:0000049">
    <property type="term" value="F:tRNA binding"/>
    <property type="evidence" value="ECO:0007669"/>
    <property type="project" value="UniProtKB-KW"/>
</dbReference>
<evidence type="ECO:0000256" key="16">
    <source>
        <dbReference type="ARBA" id="ARBA00048808"/>
    </source>
</evidence>
<keyword evidence="9" id="KW-0694">RNA-binding</keyword>
<accession>A0A425DMR6</accession>
<dbReference type="InterPro" id="IPR019872">
    <property type="entry name" value="Sec-tRNA_Se_transferase"/>
</dbReference>
<dbReference type="Gene3D" id="3.40.640.10">
    <property type="entry name" value="Type I PLP-dependent aspartate aminotransferase-like (Major domain)"/>
    <property type="match status" value="2"/>
</dbReference>
<dbReference type="VEuPathDB" id="FungiDB:H257_00539"/>
<dbReference type="InterPro" id="IPR015424">
    <property type="entry name" value="PyrdxlP-dep_Trfase"/>
</dbReference>
<dbReference type="AlphaFoldDB" id="A0A425DMR6"/>
<dbReference type="GO" id="GO:0098621">
    <property type="term" value="F:O-phosphoseryl-tRNA(Sec) selenium transferase activity"/>
    <property type="evidence" value="ECO:0007669"/>
    <property type="project" value="UniProtKB-EC"/>
</dbReference>
<keyword evidence="7" id="KW-0820">tRNA-binding</keyword>
<dbReference type="VEuPathDB" id="FungiDB:H257_00540"/>